<feature type="domain" description="Orn/DAP/Arg decarboxylase 2 N-terminal" evidence="8">
    <location>
        <begin position="104"/>
        <end position="354"/>
    </location>
</feature>
<protein>
    <recommendedName>
        <fullName evidence="11">Diaminopimelate decarboxylase</fullName>
    </recommendedName>
</protein>
<comment type="caution">
    <text evidence="9">The sequence shown here is derived from an EMBL/GenBank/DDBJ whole genome shotgun (WGS) entry which is preliminary data.</text>
</comment>
<feature type="modified residue" description="N6-(pyridoxal phosphate)lysine" evidence="5">
    <location>
        <position position="118"/>
    </location>
</feature>
<dbReference type="AlphaFoldDB" id="A0A5M6I7X6"/>
<dbReference type="PRINTS" id="PR01179">
    <property type="entry name" value="ODADCRBXLASE"/>
</dbReference>
<dbReference type="InterPro" id="IPR002986">
    <property type="entry name" value="DAP_deCOOHase_LysA"/>
</dbReference>
<dbReference type="InterPro" id="IPR000183">
    <property type="entry name" value="Orn/DAP/Arg_de-COase"/>
</dbReference>
<dbReference type="PROSITE" id="PS00878">
    <property type="entry name" value="ODR_DC_2_1"/>
    <property type="match status" value="1"/>
</dbReference>
<evidence type="ECO:0000313" key="9">
    <source>
        <dbReference type="EMBL" id="KAA5603858.1"/>
    </source>
</evidence>
<dbReference type="GO" id="GO:0009089">
    <property type="term" value="P:lysine biosynthetic process via diaminopimelate"/>
    <property type="evidence" value="ECO:0007669"/>
    <property type="project" value="InterPro"/>
</dbReference>
<sequence>MVPKRLWISPKSTPFSATRRVLWSDPVFRRPGGISMTGPTPRTLAPTVVPGEPWARPPFPACIGGQLTLRGQTGQFLAERHGTPLFVYDAARITDSLGRLRTALDRHHPATRIAFAAKACGLRAVLELMRAEGADIEVNSGGELEKARLAGFHADQIVFNGVAKTDAELATAIAGGVGAINIDSVHELRRVATLARAIGRAANVALRLVPDLTGGTAPGQETGGAATKFGCTPGELPALAAVLKDAGADITLVGVHVHAGSQITVTATFAAIGARVVELARLVAHTTGLRVPSVNVGGGLPVGYIAAPAPDAVPAYLHAAIDAEAVAAALLQPIREGLGPDVTVIVEPGRSLVADAAVLLTRVVNAKAREGTRWLLLDAGFNVMGDQFAYKWYFHMINATRADRPHDTPFRVGGPLCDGGDVFFDVDGETQFAALLDAVPDLADQSALLRRLLVRLPSHRALPATTDVGDVLCLLDVGAYGVDQVTAYNGRPAPAVVMLDSAGRDHVIRRAQTVADLMVHDTGWPPPSSSM</sequence>
<evidence type="ECO:0000256" key="4">
    <source>
        <dbReference type="ARBA" id="ARBA00023239"/>
    </source>
</evidence>
<dbReference type="FunFam" id="3.20.20.10:FF:000003">
    <property type="entry name" value="Diaminopimelate decarboxylase"/>
    <property type="match status" value="1"/>
</dbReference>
<name>A0A5M6I7X6_9PROT</name>
<dbReference type="Proteomes" id="UP000324065">
    <property type="component" value="Unassembled WGS sequence"/>
</dbReference>
<comment type="cofactor">
    <cofactor evidence="1 5">
        <name>pyridoxal 5'-phosphate</name>
        <dbReference type="ChEBI" id="CHEBI:597326"/>
    </cofactor>
</comment>
<dbReference type="Gene3D" id="2.40.37.10">
    <property type="entry name" value="Lyase, Ornithine Decarboxylase, Chain A, domain 1"/>
    <property type="match status" value="1"/>
</dbReference>
<dbReference type="InterPro" id="IPR029066">
    <property type="entry name" value="PLP-binding_barrel"/>
</dbReference>
<keyword evidence="3 5" id="KW-0663">Pyridoxal phosphate</keyword>
<feature type="active site" description="Proton donor" evidence="5">
    <location>
        <position position="417"/>
    </location>
</feature>
<dbReference type="Pfam" id="PF02784">
    <property type="entry name" value="Orn_Arg_deC_N"/>
    <property type="match status" value="1"/>
</dbReference>
<evidence type="ECO:0000259" key="8">
    <source>
        <dbReference type="Pfam" id="PF02784"/>
    </source>
</evidence>
<comment type="similarity">
    <text evidence="6">Belongs to the Orn/Lys/Arg decarboxylase class-II family.</text>
</comment>
<dbReference type="PANTHER" id="PTHR43727">
    <property type="entry name" value="DIAMINOPIMELATE DECARBOXYLASE"/>
    <property type="match status" value="1"/>
</dbReference>
<evidence type="ECO:0000256" key="5">
    <source>
        <dbReference type="PIRSR" id="PIRSR600183-50"/>
    </source>
</evidence>
<evidence type="ECO:0000256" key="1">
    <source>
        <dbReference type="ARBA" id="ARBA00001933"/>
    </source>
</evidence>
<dbReference type="GO" id="GO:0008836">
    <property type="term" value="F:diaminopimelate decarboxylase activity"/>
    <property type="evidence" value="ECO:0007669"/>
    <property type="project" value="InterPro"/>
</dbReference>
<dbReference type="InterPro" id="IPR022653">
    <property type="entry name" value="De-COase2_pyr-phos_BS"/>
</dbReference>
<dbReference type="InterPro" id="IPR022644">
    <property type="entry name" value="De-COase2_N"/>
</dbReference>
<dbReference type="EMBL" id="VWPJ01000028">
    <property type="protein sequence ID" value="KAA5603858.1"/>
    <property type="molecule type" value="Genomic_DNA"/>
</dbReference>
<dbReference type="InterPro" id="IPR009006">
    <property type="entry name" value="Ala_racemase/Decarboxylase_C"/>
</dbReference>
<dbReference type="OrthoDB" id="9802147at2"/>
<dbReference type="Gene3D" id="3.20.20.10">
    <property type="entry name" value="Alanine racemase"/>
    <property type="match status" value="1"/>
</dbReference>
<keyword evidence="10" id="KW-1185">Reference proteome</keyword>
<dbReference type="SUPFAM" id="SSF51419">
    <property type="entry name" value="PLP-binding barrel"/>
    <property type="match status" value="1"/>
</dbReference>
<evidence type="ECO:0008006" key="11">
    <source>
        <dbReference type="Google" id="ProtNLM"/>
    </source>
</evidence>
<evidence type="ECO:0000313" key="10">
    <source>
        <dbReference type="Proteomes" id="UP000324065"/>
    </source>
</evidence>
<gene>
    <name evidence="9" type="ORF">F1188_18610</name>
</gene>
<feature type="domain" description="Orn/DAP/Arg decarboxylase 2 C-terminal" evidence="7">
    <location>
        <begin position="86"/>
        <end position="424"/>
    </location>
</feature>
<evidence type="ECO:0000256" key="6">
    <source>
        <dbReference type="RuleBase" id="RU003737"/>
    </source>
</evidence>
<keyword evidence="4" id="KW-0456">Lyase</keyword>
<dbReference type="SUPFAM" id="SSF50621">
    <property type="entry name" value="Alanine racemase C-terminal domain-like"/>
    <property type="match status" value="2"/>
</dbReference>
<accession>A0A5M6I7X6</accession>
<keyword evidence="2" id="KW-0210">Decarboxylase</keyword>
<evidence type="ECO:0000259" key="7">
    <source>
        <dbReference type="Pfam" id="PF00278"/>
    </source>
</evidence>
<dbReference type="Pfam" id="PF00278">
    <property type="entry name" value="Orn_DAP_Arg_deC"/>
    <property type="match status" value="1"/>
</dbReference>
<dbReference type="InterPro" id="IPR022643">
    <property type="entry name" value="De-COase2_C"/>
</dbReference>
<reference evidence="9 10" key="1">
    <citation type="submission" date="2019-09" db="EMBL/GenBank/DDBJ databases">
        <title>Genome sequence of Roseospira marina, one of the more divergent members of the non-sulfur purple photosynthetic bacterial family, the Rhodospirillaceae.</title>
        <authorList>
            <person name="Meyer T."/>
            <person name="Kyndt J."/>
        </authorList>
    </citation>
    <scope>NUCLEOTIDE SEQUENCE [LARGE SCALE GENOMIC DNA]</scope>
    <source>
        <strain evidence="9 10">DSM 15113</strain>
    </source>
</reference>
<evidence type="ECO:0000256" key="3">
    <source>
        <dbReference type="ARBA" id="ARBA00022898"/>
    </source>
</evidence>
<dbReference type="PANTHER" id="PTHR43727:SF2">
    <property type="entry name" value="GROUP IV DECARBOXYLASE"/>
    <property type="match status" value="1"/>
</dbReference>
<evidence type="ECO:0000256" key="2">
    <source>
        <dbReference type="ARBA" id="ARBA00022793"/>
    </source>
</evidence>
<organism evidence="9 10">
    <name type="scientific">Roseospira marina</name>
    <dbReference type="NCBI Taxonomy" id="140057"/>
    <lineage>
        <taxon>Bacteria</taxon>
        <taxon>Pseudomonadati</taxon>
        <taxon>Pseudomonadota</taxon>
        <taxon>Alphaproteobacteria</taxon>
        <taxon>Rhodospirillales</taxon>
        <taxon>Rhodospirillaceae</taxon>
        <taxon>Roseospira</taxon>
    </lineage>
</organism>
<proteinExistence type="inferred from homology"/>
<dbReference type="PRINTS" id="PR01181">
    <property type="entry name" value="DAPDCRBXLASE"/>
</dbReference>